<feature type="DNA-binding region" description="Homeobox" evidence="5">
    <location>
        <begin position="243"/>
        <end position="302"/>
    </location>
</feature>
<evidence type="ECO:0000313" key="10">
    <source>
        <dbReference type="Proteomes" id="UP001235939"/>
    </source>
</evidence>
<dbReference type="PROSITE" id="PS00027">
    <property type="entry name" value="HOMEOBOX_1"/>
    <property type="match status" value="1"/>
</dbReference>
<comment type="subcellular location">
    <subcellularLocation>
        <location evidence="1 5 6">Nucleus</location>
    </subcellularLocation>
</comment>
<feature type="compositionally biased region" description="Basic and acidic residues" evidence="7">
    <location>
        <begin position="12"/>
        <end position="21"/>
    </location>
</feature>
<accession>A0ABY6L056</accession>
<dbReference type="InterPro" id="IPR001356">
    <property type="entry name" value="HD"/>
</dbReference>
<evidence type="ECO:0000259" key="8">
    <source>
        <dbReference type="PROSITE" id="PS50071"/>
    </source>
</evidence>
<dbReference type="PROSITE" id="PS50071">
    <property type="entry name" value="HOMEOBOX_2"/>
    <property type="match status" value="1"/>
</dbReference>
<keyword evidence="3 5" id="KW-0371">Homeobox</keyword>
<dbReference type="Pfam" id="PF00046">
    <property type="entry name" value="Homeodomain"/>
    <property type="match status" value="1"/>
</dbReference>
<dbReference type="SUPFAM" id="SSF46689">
    <property type="entry name" value="Homeodomain-like"/>
    <property type="match status" value="1"/>
</dbReference>
<evidence type="ECO:0000256" key="4">
    <source>
        <dbReference type="ARBA" id="ARBA00023242"/>
    </source>
</evidence>
<evidence type="ECO:0000313" key="9">
    <source>
        <dbReference type="EMBL" id="UYV74511.1"/>
    </source>
</evidence>
<proteinExistence type="predicted"/>
<evidence type="ECO:0000256" key="5">
    <source>
        <dbReference type="PROSITE-ProRule" id="PRU00108"/>
    </source>
</evidence>
<feature type="region of interest" description="Disordered" evidence="7">
    <location>
        <begin position="152"/>
        <end position="173"/>
    </location>
</feature>
<evidence type="ECO:0000256" key="6">
    <source>
        <dbReference type="RuleBase" id="RU000682"/>
    </source>
</evidence>
<dbReference type="InterPro" id="IPR050848">
    <property type="entry name" value="Homeobox_TF"/>
</dbReference>
<feature type="compositionally biased region" description="Acidic residues" evidence="7">
    <location>
        <begin position="1"/>
        <end position="11"/>
    </location>
</feature>
<dbReference type="GO" id="GO:0003677">
    <property type="term" value="F:DNA binding"/>
    <property type="evidence" value="ECO:0007669"/>
    <property type="project" value="UniProtKB-KW"/>
</dbReference>
<gene>
    <name evidence="9" type="ORF">LAZ67_11003737</name>
</gene>
<dbReference type="Gene3D" id="1.10.10.60">
    <property type="entry name" value="Homeodomain-like"/>
    <property type="match status" value="1"/>
</dbReference>
<dbReference type="PANTHER" id="PTHR24333:SF5">
    <property type="entry name" value="VENT HOMEOBOX"/>
    <property type="match status" value="1"/>
</dbReference>
<dbReference type="PANTHER" id="PTHR24333">
    <property type="entry name" value="HOMEO BOX HB9 LIKE A-RELATED"/>
    <property type="match status" value="1"/>
</dbReference>
<dbReference type="InterPro" id="IPR017970">
    <property type="entry name" value="Homeobox_CS"/>
</dbReference>
<dbReference type="InterPro" id="IPR009057">
    <property type="entry name" value="Homeodomain-like_sf"/>
</dbReference>
<dbReference type="SMART" id="SM00389">
    <property type="entry name" value="HOX"/>
    <property type="match status" value="1"/>
</dbReference>
<feature type="domain" description="Homeobox" evidence="8">
    <location>
        <begin position="241"/>
        <end position="301"/>
    </location>
</feature>
<evidence type="ECO:0000256" key="1">
    <source>
        <dbReference type="ARBA" id="ARBA00004123"/>
    </source>
</evidence>
<name>A0ABY6L056_9ARAC</name>
<organism evidence="9 10">
    <name type="scientific">Cordylochernes scorpioides</name>
    <dbReference type="NCBI Taxonomy" id="51811"/>
    <lineage>
        <taxon>Eukaryota</taxon>
        <taxon>Metazoa</taxon>
        <taxon>Ecdysozoa</taxon>
        <taxon>Arthropoda</taxon>
        <taxon>Chelicerata</taxon>
        <taxon>Arachnida</taxon>
        <taxon>Pseudoscorpiones</taxon>
        <taxon>Cheliferoidea</taxon>
        <taxon>Chernetidae</taxon>
        <taxon>Cordylochernes</taxon>
    </lineage>
</organism>
<keyword evidence="10" id="KW-1185">Reference proteome</keyword>
<dbReference type="CDD" id="cd00086">
    <property type="entry name" value="homeodomain"/>
    <property type="match status" value="1"/>
</dbReference>
<dbReference type="EMBL" id="CP092873">
    <property type="protein sequence ID" value="UYV74511.1"/>
    <property type="molecule type" value="Genomic_DNA"/>
</dbReference>
<feature type="region of interest" description="Disordered" evidence="7">
    <location>
        <begin position="1"/>
        <end position="21"/>
    </location>
</feature>
<evidence type="ECO:0000256" key="3">
    <source>
        <dbReference type="ARBA" id="ARBA00023155"/>
    </source>
</evidence>
<feature type="compositionally biased region" description="Acidic residues" evidence="7">
    <location>
        <begin position="215"/>
        <end position="224"/>
    </location>
</feature>
<keyword evidence="2 5" id="KW-0238">DNA-binding</keyword>
<keyword evidence="4 5" id="KW-0539">Nucleus</keyword>
<evidence type="ECO:0000256" key="7">
    <source>
        <dbReference type="SAM" id="MobiDB-lite"/>
    </source>
</evidence>
<dbReference type="Proteomes" id="UP001235939">
    <property type="component" value="Chromosome 11"/>
</dbReference>
<sequence>MKTTVSEEEEREPPTRWERTFTDEKLLTIEQAHNHQNDRSWSAEAPGTSAIVEHRQNLQSVMEVKINQGSVSPRHSRGRRTLVDSTSLRRCGLEVPAELRACSQGEIESGLVQGPFSGIHHVDGMAALLTRSQTDGLQRVVHFSGQGLKSPSILDDVTAAPPPSHPIRRGAMDSRKRSFLIRDILEEPRHCDLSVIGSPPSYRIDCGLLCRADSEDSLPTDEDSAAPPQSETDSEERNGPKKPRRRRTAFSQSQLSFLERKFRCQKYLSVADRGSVAEALNLTETQVKTWYQNRRTKWKRQNSQRLEQLRQQASNSVKPPGPNPTLPPFYGALGCPPVSPSCLLPPGSLLHDLVAEIRSLAPAVAESGGGYIERASLFLRRRLEDDTARSDYPSLSDLGRSLRARRRSPSTFTDDDGNAISGGQLRLFEASRLRGALPPFLRRSKAILLPKSHGGPGLQAFRPSDYRVLSGVLIGRLRRHLPELVPDSRHDTPLAVISLDLKSAFDILSRSYLFSPFKKLGLPSAFLGWIAALYGKTDAPIKMFTPGSFRFTTGLRDGYQLQQEWRALVRFLEAADKFSSGNLLDIRVADCFGVHDHRREHRRLPGLMALLERAIARCLVLDSTLHHFHGYIPPETTIGWLQARLTCFVLGTSRVSWLSGGIPAHLVSEDSVGLFDIAGQLRLTCLHEGGSEFLAPEFWLQATVRDFSDDAPALARLTRVALLDAQHLGEFCQRLQQENAYSSYYVEHEAETIVLRGSATPITHLTSQRAFRALDSPRLQAHPVGDLKLALGHHRDVPCSIFWVDLRHNFFSGYEADVTQNDGSPTHRYWSHRAVRLSLRKVFVSCGIPLDLQA</sequence>
<protein>
    <submittedName>
        <fullName evidence="9">Homeodomain</fullName>
    </submittedName>
</protein>
<feature type="region of interest" description="Disordered" evidence="7">
    <location>
        <begin position="215"/>
        <end position="251"/>
    </location>
</feature>
<reference evidence="9 10" key="1">
    <citation type="submission" date="2022-01" db="EMBL/GenBank/DDBJ databases">
        <title>A chromosomal length assembly of Cordylochernes scorpioides.</title>
        <authorList>
            <person name="Zeh D."/>
            <person name="Zeh J."/>
        </authorList>
    </citation>
    <scope>NUCLEOTIDE SEQUENCE [LARGE SCALE GENOMIC DNA]</scope>
    <source>
        <strain evidence="9">IN4F17</strain>
        <tissue evidence="9">Whole Body</tissue>
    </source>
</reference>
<evidence type="ECO:0000256" key="2">
    <source>
        <dbReference type="ARBA" id="ARBA00023125"/>
    </source>
</evidence>